<keyword evidence="3" id="KW-1185">Reference proteome</keyword>
<protein>
    <submittedName>
        <fullName evidence="2">TOP6B like initiator of meiotic double strand breaks</fullName>
    </submittedName>
</protein>
<gene>
    <name evidence="2" type="primary">TOP6BL</name>
</gene>
<evidence type="ECO:0000313" key="3">
    <source>
        <dbReference type="Proteomes" id="UP000694414"/>
    </source>
</evidence>
<dbReference type="PANTHER" id="PTHR14652:SF2">
    <property type="entry name" value="TYPE 2 DNA TOPOISOMERASE 6 SUBUNIT B-LIKE"/>
    <property type="match status" value="1"/>
</dbReference>
<name>A0A8C9B2B5_PROSS</name>
<reference evidence="2" key="2">
    <citation type="submission" date="2025-09" db="UniProtKB">
        <authorList>
            <consortium name="Ensembl"/>
        </authorList>
    </citation>
    <scope>IDENTIFICATION</scope>
</reference>
<evidence type="ECO:0000256" key="1">
    <source>
        <dbReference type="SAM" id="MobiDB-lite"/>
    </source>
</evidence>
<dbReference type="GO" id="GO:0042138">
    <property type="term" value="P:meiotic DNA double-strand break formation"/>
    <property type="evidence" value="ECO:0007669"/>
    <property type="project" value="InterPro"/>
</dbReference>
<dbReference type="GeneTree" id="ENSGT00390000009327"/>
<accession>A0A8C9B2B5</accession>
<dbReference type="InterPro" id="IPR028040">
    <property type="entry name" value="TopoVIB-like"/>
</dbReference>
<organism evidence="2 3">
    <name type="scientific">Prolemur simus</name>
    <name type="common">Greater bamboo lemur</name>
    <name type="synonym">Hapalemur simus</name>
    <dbReference type="NCBI Taxonomy" id="1328070"/>
    <lineage>
        <taxon>Eukaryota</taxon>
        <taxon>Metazoa</taxon>
        <taxon>Chordata</taxon>
        <taxon>Craniata</taxon>
        <taxon>Vertebrata</taxon>
        <taxon>Euteleostomi</taxon>
        <taxon>Mammalia</taxon>
        <taxon>Eutheria</taxon>
        <taxon>Euarchontoglires</taxon>
        <taxon>Primates</taxon>
        <taxon>Strepsirrhini</taxon>
        <taxon>Lemuriformes</taxon>
        <taxon>Lemuridae</taxon>
        <taxon>Prolemur</taxon>
    </lineage>
</organism>
<dbReference type="AlphaFoldDB" id="A0A8C9B2B5"/>
<dbReference type="PANTHER" id="PTHR14652">
    <property type="entry name" value="TYPE 2 DNA TOPOISOMERASE 6 SUBUNIT B-LIKE"/>
    <property type="match status" value="1"/>
</dbReference>
<feature type="region of interest" description="Disordered" evidence="1">
    <location>
        <begin position="367"/>
        <end position="467"/>
    </location>
</feature>
<evidence type="ECO:0000313" key="2">
    <source>
        <dbReference type="Ensembl" id="ENSPSMP00000037658.1"/>
    </source>
</evidence>
<reference evidence="2" key="1">
    <citation type="submission" date="2025-08" db="UniProtKB">
        <authorList>
            <consortium name="Ensembl"/>
        </authorList>
    </citation>
    <scope>IDENTIFICATION</scope>
</reference>
<dbReference type="Proteomes" id="UP000694414">
    <property type="component" value="Unplaced"/>
</dbReference>
<dbReference type="GO" id="GO:0007131">
    <property type="term" value="P:reciprocal meiotic recombination"/>
    <property type="evidence" value="ECO:0007669"/>
    <property type="project" value="TreeGrafter"/>
</dbReference>
<proteinExistence type="predicted"/>
<feature type="compositionally biased region" description="Polar residues" evidence="1">
    <location>
        <begin position="372"/>
        <end position="384"/>
    </location>
</feature>
<dbReference type="Pfam" id="PF15091">
    <property type="entry name" value="DUF4554"/>
    <property type="match status" value="1"/>
</dbReference>
<sequence length="483" mass="53219">ASVGSFYGGFILKKFVKEIQSILPGFSAKLSWTLEDGSYSQDMSVVTPFQMIFEIDENPRNLMTDCLVIKHFLRKITMVHPKIRFNFSLKVNGILSKEIFGLENEPTLNLSNGIALVVNSQHYVRPKFDTTESCCSRIHPVLGHPITLSIPDDVVGMDLLGELTLTPAAALCPTPKVFSSQSNGISSVSIFLYGPLGLPLILSSREQPITTVFKDTSYFIDWKKYRLHMVPNLDLNLDRDLVLPDVSYVVESNEGAQSQNMDTQGHTLLLFLFVDFHNGFPVQQMEIWGVQTLLTTHLGAILMESHSVVQDSIQLTVDQVLEQHHQAAKAADTQEFGTKLHKVFHEVTQHRFLHHCSCEVKQQLTSEKKDSAQSNEDAQDNTNPALLAETSGPAENKRLTSGRLRQGEKTRALRPARAPSPSEAAPRRPEPTAASLTPSGGEARATHARAPAPGASPGTGLEDALWLQEVSNLSEWLSPGPGP</sequence>
<dbReference type="Ensembl" id="ENSPSMT00000043368.1">
    <property type="protein sequence ID" value="ENSPSMP00000037658.1"/>
    <property type="gene ID" value="ENSPSMG00000025863.1"/>
</dbReference>
<feature type="compositionally biased region" description="Low complexity" evidence="1">
    <location>
        <begin position="413"/>
        <end position="424"/>
    </location>
</feature>